<reference evidence="1 2" key="1">
    <citation type="submission" date="2016-06" db="EMBL/GenBank/DDBJ databases">
        <title>Comparative genomics of the ectomycorrhizal sister species Rhizopogon vinicolor and Rhizopogon vesiculosus (Basidiomycota: Boletales) reveals a divergence of the mating type B locus.</title>
        <authorList>
            <consortium name="DOE Joint Genome Institute"/>
            <person name="Mujic A.B."/>
            <person name="Kuo A."/>
            <person name="Tritt A."/>
            <person name="Lipzen A."/>
            <person name="Chen C."/>
            <person name="Johnson J."/>
            <person name="Sharma A."/>
            <person name="Barry K."/>
            <person name="Grigoriev I.V."/>
            <person name="Spatafora J.W."/>
        </authorList>
    </citation>
    <scope>NUCLEOTIDE SEQUENCE [LARGE SCALE GENOMIC DNA]</scope>
    <source>
        <strain evidence="1 2">AM-OR11-026</strain>
    </source>
</reference>
<organism evidence="1 2">
    <name type="scientific">Rhizopogon vinicolor AM-OR11-026</name>
    <dbReference type="NCBI Taxonomy" id="1314800"/>
    <lineage>
        <taxon>Eukaryota</taxon>
        <taxon>Fungi</taxon>
        <taxon>Dikarya</taxon>
        <taxon>Basidiomycota</taxon>
        <taxon>Agaricomycotina</taxon>
        <taxon>Agaricomycetes</taxon>
        <taxon>Agaricomycetidae</taxon>
        <taxon>Boletales</taxon>
        <taxon>Suillineae</taxon>
        <taxon>Rhizopogonaceae</taxon>
        <taxon>Rhizopogon</taxon>
    </lineage>
</organism>
<name>A0A1B7N0P3_9AGAM</name>
<dbReference type="AlphaFoldDB" id="A0A1B7N0P3"/>
<proteinExistence type="predicted"/>
<sequence>MIYAGPGSLEQPLTLASSAQESFHRDGTLLTTPLAQALLVRVSLSEVESAHQLWGSLAVVYMVPVLARTGKRARQTQHLEVTEMMDLWVSKAMSDDLLLTGEVLRQKWTRFADLAGIPMDERLNFK</sequence>
<dbReference type="OrthoDB" id="2507562at2759"/>
<dbReference type="EMBL" id="KV448296">
    <property type="protein sequence ID" value="OAX38416.1"/>
    <property type="molecule type" value="Genomic_DNA"/>
</dbReference>
<evidence type="ECO:0000313" key="1">
    <source>
        <dbReference type="EMBL" id="OAX38416.1"/>
    </source>
</evidence>
<dbReference type="Proteomes" id="UP000092154">
    <property type="component" value="Unassembled WGS sequence"/>
</dbReference>
<protein>
    <submittedName>
        <fullName evidence="1">Uncharacterized protein</fullName>
    </submittedName>
</protein>
<dbReference type="InParanoid" id="A0A1B7N0P3"/>
<keyword evidence="2" id="KW-1185">Reference proteome</keyword>
<gene>
    <name evidence="1" type="ORF">K503DRAFT_856696</name>
</gene>
<evidence type="ECO:0000313" key="2">
    <source>
        <dbReference type="Proteomes" id="UP000092154"/>
    </source>
</evidence>
<dbReference type="STRING" id="1314800.A0A1B7N0P3"/>
<accession>A0A1B7N0P3</accession>